<evidence type="ECO:0000313" key="1">
    <source>
        <dbReference type="EMBL" id="PFH38195.1"/>
    </source>
</evidence>
<dbReference type="RefSeq" id="XP_029222204.1">
    <property type="nucleotide sequence ID" value="XM_029359291.1"/>
</dbReference>
<reference evidence="1 2" key="1">
    <citation type="submission" date="2017-09" db="EMBL/GenBank/DDBJ databases">
        <title>Genome sequencing of Besnoitia besnoiti strain Bb-Ger1.</title>
        <authorList>
            <person name="Schares G."/>
            <person name="Venepally P."/>
            <person name="Lorenzi H.A."/>
        </authorList>
    </citation>
    <scope>NUCLEOTIDE SEQUENCE [LARGE SCALE GENOMIC DNA]</scope>
    <source>
        <strain evidence="1 2">Bb-Ger1</strain>
    </source>
</reference>
<dbReference type="VEuPathDB" id="ToxoDB:BESB_005360"/>
<evidence type="ECO:0000313" key="2">
    <source>
        <dbReference type="Proteomes" id="UP000224006"/>
    </source>
</evidence>
<dbReference type="Proteomes" id="UP000224006">
    <property type="component" value="Chromosome I"/>
</dbReference>
<gene>
    <name evidence="1" type="ORF">BESB_005360</name>
</gene>
<sequence length="134" mass="15082">MANTIDLEAARRQTEELMRLYTVWAEKTSHLTHNVAKLTDKVAGTRQQLQLQADGKAMTTNVAFTNTIILLQRGAHYNLPWNNGQTKLRRRSHLCKTASEFSDQGNVALATQLIRSRGVAAEREAAYKRLKASM</sequence>
<organism evidence="1 2">
    <name type="scientific">Besnoitia besnoiti</name>
    <name type="common">Apicomplexan protozoan</name>
    <dbReference type="NCBI Taxonomy" id="94643"/>
    <lineage>
        <taxon>Eukaryota</taxon>
        <taxon>Sar</taxon>
        <taxon>Alveolata</taxon>
        <taxon>Apicomplexa</taxon>
        <taxon>Conoidasida</taxon>
        <taxon>Coccidia</taxon>
        <taxon>Eucoccidiorida</taxon>
        <taxon>Eimeriorina</taxon>
        <taxon>Sarcocystidae</taxon>
        <taxon>Besnoitia</taxon>
    </lineage>
</organism>
<name>A0A2A9MJQ0_BESBE</name>
<proteinExistence type="predicted"/>
<protein>
    <submittedName>
        <fullName evidence="1">Uncharacterized protein</fullName>
    </submittedName>
</protein>
<dbReference type="AlphaFoldDB" id="A0A2A9MJQ0"/>
<dbReference type="KEGG" id="bbes:BESB_005360"/>
<comment type="caution">
    <text evidence="1">The sequence shown here is derived from an EMBL/GenBank/DDBJ whole genome shotgun (WGS) entry which is preliminary data.</text>
</comment>
<dbReference type="EMBL" id="NWUJ01000001">
    <property type="protein sequence ID" value="PFH38195.1"/>
    <property type="molecule type" value="Genomic_DNA"/>
</dbReference>
<accession>A0A2A9MJQ0</accession>
<keyword evidence="2" id="KW-1185">Reference proteome</keyword>
<dbReference type="GeneID" id="40305599"/>